<feature type="coiled-coil region" evidence="4">
    <location>
        <begin position="135"/>
        <end position="169"/>
    </location>
</feature>
<feature type="compositionally biased region" description="Basic and acidic residues" evidence="5">
    <location>
        <begin position="2954"/>
        <end position="2963"/>
    </location>
</feature>
<evidence type="ECO:0000256" key="4">
    <source>
        <dbReference type="SAM" id="Coils"/>
    </source>
</evidence>
<feature type="compositionally biased region" description="Basic and acidic residues" evidence="5">
    <location>
        <begin position="1085"/>
        <end position="1106"/>
    </location>
</feature>
<feature type="region of interest" description="Disordered" evidence="5">
    <location>
        <begin position="1324"/>
        <end position="1457"/>
    </location>
</feature>
<feature type="compositionally biased region" description="Basic and acidic residues" evidence="5">
    <location>
        <begin position="2321"/>
        <end position="2336"/>
    </location>
</feature>
<proteinExistence type="inferred from homology"/>
<feature type="compositionally biased region" description="Acidic residues" evidence="5">
    <location>
        <begin position="1071"/>
        <end position="1080"/>
    </location>
</feature>
<feature type="compositionally biased region" description="Basic and acidic residues" evidence="5">
    <location>
        <begin position="855"/>
        <end position="871"/>
    </location>
</feature>
<evidence type="ECO:0000256" key="3">
    <source>
        <dbReference type="RuleBase" id="RU000685"/>
    </source>
</evidence>
<dbReference type="InterPro" id="IPR039008">
    <property type="entry name" value="IF_rod_dom"/>
</dbReference>
<feature type="region of interest" description="Disordered" evidence="5">
    <location>
        <begin position="2228"/>
        <end position="2336"/>
    </location>
</feature>
<feature type="compositionally biased region" description="Basic and acidic residues" evidence="5">
    <location>
        <begin position="793"/>
        <end position="808"/>
    </location>
</feature>
<feature type="region of interest" description="Disordered" evidence="5">
    <location>
        <begin position="1529"/>
        <end position="1555"/>
    </location>
</feature>
<feature type="compositionally biased region" description="Polar residues" evidence="5">
    <location>
        <begin position="893"/>
        <end position="904"/>
    </location>
</feature>
<dbReference type="Gene3D" id="1.20.5.1160">
    <property type="entry name" value="Vasodilator-stimulated phosphoprotein"/>
    <property type="match status" value="1"/>
</dbReference>
<feature type="compositionally biased region" description="Basic and acidic residues" evidence="5">
    <location>
        <begin position="505"/>
        <end position="547"/>
    </location>
</feature>
<dbReference type="GO" id="GO:0005882">
    <property type="term" value="C:intermediate filament"/>
    <property type="evidence" value="ECO:0007669"/>
    <property type="project" value="UniProtKB-KW"/>
</dbReference>
<dbReference type="GO" id="GO:0030844">
    <property type="term" value="P:positive regulation of intermediate filament depolymerization"/>
    <property type="evidence" value="ECO:0007669"/>
    <property type="project" value="TreeGrafter"/>
</dbReference>
<feature type="domain" description="IF rod" evidence="6">
    <location>
        <begin position="131"/>
        <end position="438"/>
    </location>
</feature>
<feature type="compositionally biased region" description="Basic and acidic residues" evidence="5">
    <location>
        <begin position="668"/>
        <end position="677"/>
    </location>
</feature>
<evidence type="ECO:0000256" key="1">
    <source>
        <dbReference type="ARBA" id="ARBA00022754"/>
    </source>
</evidence>
<feature type="compositionally biased region" description="Basic and acidic residues" evidence="5">
    <location>
        <begin position="1672"/>
        <end position="1683"/>
    </location>
</feature>
<evidence type="ECO:0000313" key="8">
    <source>
        <dbReference type="Proteomes" id="UP000694701"/>
    </source>
</evidence>
<evidence type="ECO:0000256" key="2">
    <source>
        <dbReference type="ARBA" id="ARBA00023054"/>
    </source>
</evidence>
<feature type="compositionally biased region" description="Polar residues" evidence="5">
    <location>
        <begin position="2405"/>
        <end position="2414"/>
    </location>
</feature>
<feature type="compositionally biased region" description="Low complexity" evidence="5">
    <location>
        <begin position="477"/>
        <end position="504"/>
    </location>
</feature>
<feature type="compositionally biased region" description="Polar residues" evidence="5">
    <location>
        <begin position="2880"/>
        <end position="2896"/>
    </location>
</feature>
<feature type="compositionally biased region" description="Basic and acidic residues" evidence="5">
    <location>
        <begin position="1234"/>
        <end position="1243"/>
    </location>
</feature>
<feature type="compositionally biased region" description="Acidic residues" evidence="5">
    <location>
        <begin position="1363"/>
        <end position="1372"/>
    </location>
</feature>
<evidence type="ECO:0000259" key="6">
    <source>
        <dbReference type="PROSITE" id="PS51842"/>
    </source>
</evidence>
<keyword evidence="2 4" id="KW-0175">Coiled coil</keyword>
<dbReference type="GO" id="GO:0019215">
    <property type="term" value="F:intermediate filament binding"/>
    <property type="evidence" value="ECO:0007669"/>
    <property type="project" value="InterPro"/>
</dbReference>
<organism evidence="7 8">
    <name type="scientific">Cyprinus carpio</name>
    <name type="common">Common carp</name>
    <dbReference type="NCBI Taxonomy" id="7962"/>
    <lineage>
        <taxon>Eukaryota</taxon>
        <taxon>Metazoa</taxon>
        <taxon>Chordata</taxon>
        <taxon>Craniata</taxon>
        <taxon>Vertebrata</taxon>
        <taxon>Euteleostomi</taxon>
        <taxon>Actinopterygii</taxon>
        <taxon>Neopterygii</taxon>
        <taxon>Teleostei</taxon>
        <taxon>Ostariophysi</taxon>
        <taxon>Cypriniformes</taxon>
        <taxon>Cyprinidae</taxon>
        <taxon>Cyprininae</taxon>
        <taxon>Cyprinus</taxon>
    </lineage>
</organism>
<dbReference type="InterPro" id="IPR031211">
    <property type="entry name" value="Nestin"/>
</dbReference>
<feature type="compositionally biased region" description="Basic and acidic residues" evidence="5">
    <location>
        <begin position="1378"/>
        <end position="1389"/>
    </location>
</feature>
<feature type="compositionally biased region" description="Basic and acidic residues" evidence="5">
    <location>
        <begin position="3117"/>
        <end position="3135"/>
    </location>
</feature>
<dbReference type="GO" id="GO:0031730">
    <property type="term" value="F:CCR5 chemokine receptor binding"/>
    <property type="evidence" value="ECO:0007669"/>
    <property type="project" value="TreeGrafter"/>
</dbReference>
<feature type="compositionally biased region" description="Acidic residues" evidence="5">
    <location>
        <begin position="2245"/>
        <end position="2254"/>
    </location>
</feature>
<feature type="compositionally biased region" description="Basic and acidic residues" evidence="5">
    <location>
        <begin position="1147"/>
        <end position="1156"/>
    </location>
</feature>
<feature type="compositionally biased region" description="Acidic residues" evidence="5">
    <location>
        <begin position="1796"/>
        <end position="1805"/>
    </location>
</feature>
<feature type="region of interest" description="Disordered" evidence="5">
    <location>
        <begin position="2518"/>
        <end position="2710"/>
    </location>
</feature>
<feature type="compositionally biased region" description="Basic and acidic residues" evidence="5">
    <location>
        <begin position="2552"/>
        <end position="2563"/>
    </location>
</feature>
<feature type="compositionally biased region" description="Basic and acidic residues" evidence="5">
    <location>
        <begin position="1735"/>
        <end position="1750"/>
    </location>
</feature>
<keyword evidence="1 3" id="KW-0403">Intermediate filament</keyword>
<feature type="compositionally biased region" description="Basic and acidic residues" evidence="5">
    <location>
        <begin position="1441"/>
        <end position="1457"/>
    </location>
</feature>
<feature type="region of interest" description="Disordered" evidence="5">
    <location>
        <begin position="739"/>
        <end position="808"/>
    </location>
</feature>
<feature type="compositionally biased region" description="Polar residues" evidence="5">
    <location>
        <begin position="2830"/>
        <end position="2853"/>
    </location>
</feature>
<feature type="region of interest" description="Disordered" evidence="5">
    <location>
        <begin position="2405"/>
        <end position="2447"/>
    </location>
</feature>
<feature type="region of interest" description="Disordered" evidence="5">
    <location>
        <begin position="1033"/>
        <end position="1156"/>
    </location>
</feature>
<feature type="region of interest" description="Disordered" evidence="5">
    <location>
        <begin position="601"/>
        <end position="677"/>
    </location>
</feature>
<feature type="compositionally biased region" description="Acidic residues" evidence="5">
    <location>
        <begin position="779"/>
        <end position="788"/>
    </location>
</feature>
<feature type="compositionally biased region" description="Acidic residues" evidence="5">
    <location>
        <begin position="1657"/>
        <end position="1666"/>
    </location>
</feature>
<feature type="region of interest" description="Disordered" evidence="5">
    <location>
        <begin position="1473"/>
        <end position="1513"/>
    </location>
</feature>
<dbReference type="PROSITE" id="PS00226">
    <property type="entry name" value="IF_ROD_1"/>
    <property type="match status" value="1"/>
</dbReference>
<feature type="compositionally biased region" description="Acidic residues" evidence="5">
    <location>
        <begin position="1502"/>
        <end position="1513"/>
    </location>
</feature>
<feature type="region of interest" description="Disordered" evidence="5">
    <location>
        <begin position="821"/>
        <end position="871"/>
    </location>
</feature>
<feature type="region of interest" description="Disordered" evidence="5">
    <location>
        <begin position="2954"/>
        <end position="2980"/>
    </location>
</feature>
<reference evidence="7" key="1">
    <citation type="submission" date="2025-08" db="UniProtKB">
        <authorList>
            <consortium name="Ensembl"/>
        </authorList>
    </citation>
    <scope>IDENTIFICATION</scope>
</reference>
<dbReference type="PANTHER" id="PTHR47051:SF1">
    <property type="entry name" value="NESTIN"/>
    <property type="match status" value="1"/>
</dbReference>
<evidence type="ECO:0000313" key="7">
    <source>
        <dbReference type="Ensembl" id="ENSCCRP00020048727.1"/>
    </source>
</evidence>
<dbReference type="SUPFAM" id="SSF64593">
    <property type="entry name" value="Intermediate filament protein, coiled coil region"/>
    <property type="match status" value="2"/>
</dbReference>
<dbReference type="FunFam" id="1.20.5.170:FF:000081">
    <property type="entry name" value="Nestin"/>
    <property type="match status" value="1"/>
</dbReference>
<evidence type="ECO:0000256" key="5">
    <source>
        <dbReference type="SAM" id="MobiDB-lite"/>
    </source>
</evidence>
<feature type="compositionally biased region" description="Basic and acidic residues" evidence="5">
    <location>
        <begin position="1966"/>
        <end position="1977"/>
    </location>
</feature>
<feature type="compositionally biased region" description="Basic and acidic residues" evidence="5">
    <location>
        <begin position="2778"/>
        <end position="2790"/>
    </location>
</feature>
<feature type="region of interest" description="Disordered" evidence="5">
    <location>
        <begin position="475"/>
        <end position="547"/>
    </location>
</feature>
<dbReference type="PANTHER" id="PTHR47051">
    <property type="entry name" value="NESTIN"/>
    <property type="match status" value="1"/>
</dbReference>
<feature type="compositionally biased region" description="Basic and acidic residues" evidence="5">
    <location>
        <begin position="828"/>
        <end position="837"/>
    </location>
</feature>
<dbReference type="Proteomes" id="UP000694701">
    <property type="component" value="Unplaced"/>
</dbReference>
<feature type="compositionally biased region" description="Polar residues" evidence="5">
    <location>
        <begin position="601"/>
        <end position="612"/>
    </location>
</feature>
<feature type="compositionally biased region" description="Polar residues" evidence="5">
    <location>
        <begin position="1473"/>
        <end position="1486"/>
    </location>
</feature>
<feature type="compositionally biased region" description="Acidic residues" evidence="5">
    <location>
        <begin position="3146"/>
        <end position="3159"/>
    </location>
</feature>
<feature type="region of interest" description="Disordered" evidence="5">
    <location>
        <begin position="2118"/>
        <end position="2143"/>
    </location>
</feature>
<feature type="compositionally biased region" description="Basic and acidic residues" evidence="5">
    <location>
        <begin position="2259"/>
        <end position="2271"/>
    </location>
</feature>
<feature type="compositionally biased region" description="Polar residues" evidence="5">
    <location>
        <begin position="2671"/>
        <end position="2683"/>
    </location>
</feature>
<feature type="region of interest" description="Disordered" evidence="5">
    <location>
        <begin position="1773"/>
        <end position="1805"/>
    </location>
</feature>
<feature type="compositionally biased region" description="Basic and acidic residues" evidence="5">
    <location>
        <begin position="2426"/>
        <end position="2441"/>
    </location>
</feature>
<feature type="coiled-coil region" evidence="4">
    <location>
        <begin position="315"/>
        <end position="409"/>
    </location>
</feature>
<dbReference type="Ensembl" id="ENSCCRT00020053096.1">
    <property type="protein sequence ID" value="ENSCCRP00020048727.1"/>
    <property type="gene ID" value="ENSCCRG00020021637.1"/>
</dbReference>
<protein>
    <submittedName>
        <fullName evidence="7">Nestin</fullName>
    </submittedName>
</protein>
<name>A0A8C2F1C6_CYPCA</name>
<dbReference type="Gene3D" id="1.20.5.170">
    <property type="match status" value="1"/>
</dbReference>
<feature type="region of interest" description="Disordered" evidence="5">
    <location>
        <begin position="2360"/>
        <end position="2392"/>
    </location>
</feature>
<feature type="compositionally biased region" description="Acidic residues" evidence="5">
    <location>
        <begin position="1951"/>
        <end position="1960"/>
    </location>
</feature>
<sequence length="3159" mass="356591">MTVLNILPNISTGERKYYRSGSNPAVVELTPQITSLSHSVHPPLLLNSFALPLLIVYEKEGLSLPCPFSRWALRLWFRPHPQACHYNHLAATKTSSPSQPLCTVLVRLNTFHHSKMELLGARLPFTQFQEEKYQMLELNQRLESYLGRVKLLEEENQLLREEIHTLKSSREPPGQRKAQEEALSQTRRMLEEAWRKKDCVELEVENLMEDIEEVSIQRQKVKNAQAEAQRKLMESRKELEEEHRAQIWLREKVGQLEKDLLLQMQVHEENMETMQASLKQTKQVLMAPQPTQTARIPDLGQEYSHRATQAWQEATKNYQRLVGRLEESLNQAKANMTKIHQEKRENQHQVQHLAKELESTKTKRQMLEKNLVQQKEEHKQELQHFQAQVDALEVEKDSLGQQIDSLMVDRQNLLQVKMSLGLEVATYRALLDSEGLRIDRPTTKKTSSTFFLDVLSKPTGTHPASQTTAASCHVSNTVSTSHRSITSSRTLLTSVTPSWTPTRGTPERTPTRASVTEKTEVHISEETEKAAEKSVDHLQQEKPHEDLDLATTLPKTTAEPEPLFKPEDIEIQEEDESKQFQKYEMVESEAVASALISVSTDQPSNLSQTPETESWAGPFTDPAGVSEEGKDEDTEVSVEMARISHAPKVAWEENKTVAEDEKDDASEMDVKSENISESHRFAYEDAENDDDTLKSTHISANTNIMGSSFLEQGTLDLVGDFGYHEDLMKVDKQDNVSNISEEGREQMNSETEAVIDSINEWDRQEEIEPENEMKVVSPDSEEEEEDETNIVADTKDKKEDENVTEREEEIKVIKSDFSVLDEGIDSPKNSDHQESLEKTVLPTEPHSDQTVNEEDPLKPEDTEIKEDEPIQFKKAQMVECKTDASALISVSADQPSNLYQTPETESWADPFTDPAGDSEGGKDEDTEVSFEMAQISHAPKVAWEQNKTVAEDRKNDATEMDVRSENISESHTFACEDAWNDNETLKSSHIRANTSIMGSSFLEQGTLDLVGDFGYHEDLMKVDKQDNVSNISEEGREQMNSETEAVIDSINEWDRQEEIEPENEMKVVSPDSEEEEEDETNIVADTKDKKEDENVTEREEEIKVIKSDFSVLDEGVDSPKNSDHQESLEKTVLPTEPHSDQTVNEEDPLKPEDTEIKGDEPIQFNLAQMVECKTDASALISVSADQPSNLYQTPETESWAGPFTDPAGDSEEGKDEDTEVSFEMAQISHAPKVAWEENKTVGEDEKDDASEMDVKSENISGSHTFACEDAWNDDETLKSSHISANTNIMGSSFLKQGTLDLVGDFGYHEDLMKVDKQDNVSNISEEGREQMNSETEAAIDSINEWDRQEEIEPENEMKVVSPDSEEEEEDETNIVADTEDKKEDENVTEREEEEEIDVIKSDFSVLDEGVDSPKNSDHQESLEKTVLPTEPHSDQTVNEEDPLKPEDTEIKGDEPIQFKKAQMVECKTDASALTTVSADQPSNLYQTPERESGAGPFTDPAGDSEEGKDEDTEVSFEMAQISHAPKVAWEENKTVAEDEKDDTSEMDVRSENISESHTFACEDAWNDEETLKSTHISANTNIMGSSFLEQGTLDLVGDFGYHEDLMKVDKQDNVSNISEEGREQMNSETEAVIDSINEWDRQEEIEPENEMKVVSPDSEEEEEDETNIVADTEDKKEDENVTEREEEEEIDVIKSDFSVLDEGVDSPKNSDHQESLEKTVLPTEPHSDQTVNEEDPLKPEDTEIKGDEPIQFKKAQMVECKTDASALISVSADQPSNLYQTPETESRAGPFTDPAGDSEEGKDEDTEVSFEMAQISHAPKVAWEENKTVAEDEKDDTSEMDVRSENISESHTFACEDAWNDEETLKSTHISANTNIMGSSFLEQGTLDLVGDFGYHEDLMKVDKQDNVSNISEEGREQMNSETEAVIDSINEWDRQEEIEPENEMKVVSPDSEEEEEDETNIVADTEDKKEDENVTEREEEEEIDVIKSDFSVLDEGVDSPKNSDHQESLEKTVLPTEPHSDQTVNEEDPLKPEDTEIKGDEPIQFKKAQMVECKTDASALISVSADQPSNLYQTPETESRAGPFTDPAGDSEEGKDEDTEVSFEMAQISHAPKVAWEENKTVAEDEKDDTSEMDVRSENISESHTFACEDAWNDEETLKSTHISANTNIMGSSFLEQGTLDLVGDFGYHEDLMNVDKQDNVSNISEEGREQMNSETEAVIDSINEWDRQEEIEPENEMKVVSPDSEEEEEDETNIVADTKDKKDDENVTEREEEIDVIKSDFSVLDEGIDSPKNSDHQESLEKTVLPTEPHSDQTVNEEDPLKPEDTEIKEDEPIQFKKAQMVECKTYASALTTVSADQPSNLYQTPETESWVGPFTGPAGGSEEGKDEDTEVSFEMAQISHTPTVAWEQNKTIAEDEKDDASEMDVKSENISESHRFAYEDAENDDDTLKSTHISANTNIMGSSFLEQGTLDLVGDFGYHEDLMKVDKQDNVSNISEEGREQMNSETEAVIDSINEWDRQEEIEPENEVKVASPDSEEEEENETNIVADTEDKKEDENVTEREEEEVEVIKSDFSVLDEGIDSPKNSDHQESLEKTVLPTELHSDQTVNEEDYLPEESEGEEENQGEDDDSPNITSWRTDPGEYDSYSQENTIADTRPLLRYKSDEETNGNVLTSHLISETSDSEDEKERMEGGHWNESASKRFNTMEDLTEEPDMEVTGEMMTDDVSKEEALDGDKARLMLQSNFEVHQSLDMVEKESARIELKGNLEDDSDVMTEMRKDEDHDVKVYDQPQLTENQHIHTEQPEDETVHSYESQEQVDMDHPISFPETSQQLKNSFETQSTLSMFQDTAATKEPEDLLEVSMHTNIDLTDSRSLESEINSQPDNMTSDIPNSDQEEGKSSEDESPNASQCFQNTSLLAAATLNEQPLTFTNGVTEADSVSDVINLPEEVLSKKNTEEPKAPQIDDWEKSNIWGKSTNAPDAAEITHTSSVDENTGVFPVNENLEIPNKMPSLAENIFGKFEERTAESFSEKVLTVMDFESNNSGEEEEFQSKEKKGEIHSFFSTSMKEDFWSEEKTEMAASYDPAKTEDLNQAMVSGEEWRDMEGMPTANGSPKEKMDILKGQDERHKDEQPMQGKTVLSDDSVDEGDSWSSGDE</sequence>
<feature type="region of interest" description="Disordered" evidence="5">
    <location>
        <begin position="1638"/>
        <end position="1750"/>
    </location>
</feature>
<feature type="compositionally biased region" description="Basic and acidic residues" evidence="5">
    <location>
        <begin position="2002"/>
        <end position="2011"/>
    </location>
</feature>
<dbReference type="InterPro" id="IPR018039">
    <property type="entry name" value="IF_conserved"/>
</dbReference>
<feature type="region of interest" description="Disordered" evidence="5">
    <location>
        <begin position="3099"/>
        <end position="3159"/>
    </location>
</feature>
<feature type="compositionally biased region" description="Basic and acidic residues" evidence="5">
    <location>
        <begin position="2587"/>
        <end position="2596"/>
    </location>
</feature>
<feature type="compositionally biased region" description="Basic and acidic residues" evidence="5">
    <location>
        <begin position="1120"/>
        <end position="1129"/>
    </location>
</feature>
<accession>A0A8C2F1C6</accession>
<feature type="compositionally biased region" description="Basic and acidic residues" evidence="5">
    <location>
        <begin position="650"/>
        <end position="659"/>
    </location>
</feature>
<feature type="compositionally biased region" description="Polar residues" evidence="5">
    <location>
        <begin position="2360"/>
        <end position="2370"/>
    </location>
</feature>
<dbReference type="SMART" id="SM01391">
    <property type="entry name" value="Filament"/>
    <property type="match status" value="1"/>
</dbReference>
<feature type="compositionally biased region" description="Acidic residues" evidence="5">
    <location>
        <begin position="2610"/>
        <end position="2633"/>
    </location>
</feature>
<feature type="compositionally biased region" description="Basic and acidic residues" evidence="5">
    <location>
        <begin position="1414"/>
        <end position="1423"/>
    </location>
</feature>
<feature type="region of interest" description="Disordered" evidence="5">
    <location>
        <begin position="1824"/>
        <end position="1849"/>
    </location>
</feature>
<feature type="coiled-coil region" evidence="4">
    <location>
        <begin position="197"/>
        <end position="284"/>
    </location>
</feature>
<feature type="compositionally biased region" description="Basic and acidic residues" evidence="5">
    <location>
        <begin position="1708"/>
        <end position="1717"/>
    </location>
</feature>
<feature type="region of interest" description="Disordered" evidence="5">
    <location>
        <begin position="893"/>
        <end position="926"/>
    </location>
</feature>
<feature type="compositionally biased region" description="Polar residues" evidence="5">
    <location>
        <begin position="2067"/>
        <end position="2077"/>
    </location>
</feature>
<comment type="similarity">
    <text evidence="3">Belongs to the intermediate filament family.</text>
</comment>
<feature type="compositionally biased region" description="Acidic residues" evidence="5">
    <location>
        <begin position="2090"/>
        <end position="2099"/>
    </location>
</feature>
<feature type="compositionally biased region" description="Basic and acidic residues" evidence="5">
    <location>
        <begin position="2029"/>
        <end position="2044"/>
    </location>
</feature>
<feature type="compositionally biased region" description="Basic and acidic residues" evidence="5">
    <location>
        <begin position="2800"/>
        <end position="2813"/>
    </location>
</feature>
<dbReference type="PROSITE" id="PS51842">
    <property type="entry name" value="IF_ROD_2"/>
    <property type="match status" value="1"/>
</dbReference>
<dbReference type="Pfam" id="PF00038">
    <property type="entry name" value="Filament"/>
    <property type="match status" value="1"/>
</dbReference>
<feature type="region of interest" description="Disordered" evidence="5">
    <location>
        <begin position="1188"/>
        <end position="1261"/>
    </location>
</feature>
<feature type="region of interest" description="Disordered" evidence="5">
    <location>
        <begin position="2067"/>
        <end position="2099"/>
    </location>
</feature>
<feature type="region of interest" description="Disordered" evidence="5">
    <location>
        <begin position="2768"/>
        <end position="2916"/>
    </location>
</feature>
<feature type="compositionally biased region" description="Polar residues" evidence="5">
    <location>
        <begin position="1773"/>
        <end position="1783"/>
    </location>
</feature>
<feature type="compositionally biased region" description="Basic and acidic residues" evidence="5">
    <location>
        <begin position="2294"/>
        <end position="2303"/>
    </location>
</feature>
<feature type="compositionally biased region" description="Acidic residues" evidence="5">
    <location>
        <begin position="1208"/>
        <end position="1220"/>
    </location>
</feature>
<feature type="region of interest" description="Disordered" evidence="5">
    <location>
        <begin position="1932"/>
        <end position="2044"/>
    </location>
</feature>